<protein>
    <submittedName>
        <fullName evidence="1">Uncharacterized protein</fullName>
    </submittedName>
</protein>
<dbReference type="AlphaFoldDB" id="A0A1B6HVT7"/>
<gene>
    <name evidence="1" type="ORF">g.8548</name>
</gene>
<accession>A0A1B6HVT7</accession>
<dbReference type="EMBL" id="GECU01028918">
    <property type="protein sequence ID" value="JAS78788.1"/>
    <property type="molecule type" value="Transcribed_RNA"/>
</dbReference>
<evidence type="ECO:0000313" key="1">
    <source>
        <dbReference type="EMBL" id="JAS78788.1"/>
    </source>
</evidence>
<proteinExistence type="predicted"/>
<reference evidence="1" key="1">
    <citation type="submission" date="2015-11" db="EMBL/GenBank/DDBJ databases">
        <title>De novo transcriptome assembly of four potential Pierce s Disease insect vectors from Arizona vineyards.</title>
        <authorList>
            <person name="Tassone E.E."/>
        </authorList>
    </citation>
    <scope>NUCLEOTIDE SEQUENCE</scope>
</reference>
<organism evidence="1">
    <name type="scientific">Homalodisca liturata</name>
    <dbReference type="NCBI Taxonomy" id="320908"/>
    <lineage>
        <taxon>Eukaryota</taxon>
        <taxon>Metazoa</taxon>
        <taxon>Ecdysozoa</taxon>
        <taxon>Arthropoda</taxon>
        <taxon>Hexapoda</taxon>
        <taxon>Insecta</taxon>
        <taxon>Pterygota</taxon>
        <taxon>Neoptera</taxon>
        <taxon>Paraneoptera</taxon>
        <taxon>Hemiptera</taxon>
        <taxon>Auchenorrhyncha</taxon>
        <taxon>Membracoidea</taxon>
        <taxon>Cicadellidae</taxon>
        <taxon>Cicadellinae</taxon>
        <taxon>Proconiini</taxon>
        <taxon>Homalodisca</taxon>
    </lineage>
</organism>
<sequence>MKYSFTYFSVFHLLKQYSSVSENSSHESVNCYNISMTDLDDLIIKNILHPERGKGNDLMKNTFTYYDILDDAKNFVDEGNPKGKKIMDEVGRDGPKWVKVKFDEDLLRCTYNWKSQDMTHFVAAIDATVELWESFFDYKLAHTSTNVTDFQRY</sequence>
<name>A0A1B6HVT7_9HEMI</name>